<feature type="compositionally biased region" description="Low complexity" evidence="2">
    <location>
        <begin position="182"/>
        <end position="195"/>
    </location>
</feature>
<dbReference type="EMBL" id="JAMPKX010000015">
    <property type="protein sequence ID" value="MEP0949815.1"/>
    <property type="molecule type" value="Genomic_DNA"/>
</dbReference>
<evidence type="ECO:0000256" key="1">
    <source>
        <dbReference type="SAM" id="Coils"/>
    </source>
</evidence>
<feature type="compositionally biased region" description="Acidic residues" evidence="2">
    <location>
        <begin position="327"/>
        <end position="342"/>
    </location>
</feature>
<feature type="region of interest" description="Disordered" evidence="2">
    <location>
        <begin position="134"/>
        <end position="156"/>
    </location>
</feature>
<dbReference type="RefSeq" id="WP_190703425.1">
    <property type="nucleotide sequence ID" value="NZ_JAMPKX010000015.1"/>
</dbReference>
<protein>
    <submittedName>
        <fullName evidence="3">Uncharacterized protein</fullName>
    </submittedName>
</protein>
<reference evidence="3 4" key="1">
    <citation type="submission" date="2022-04" db="EMBL/GenBank/DDBJ databases">
        <title>Positive selection, recombination, and allopatry shape intraspecific diversity of widespread and dominant cyanobacteria.</title>
        <authorList>
            <person name="Wei J."/>
            <person name="Shu W."/>
            <person name="Hu C."/>
        </authorList>
    </citation>
    <scope>NUCLEOTIDE SEQUENCE [LARGE SCALE GENOMIC DNA]</scope>
    <source>
        <strain evidence="3 4">DQ-A4</strain>
    </source>
</reference>
<organism evidence="3 4">
    <name type="scientific">Leptolyngbya subtilissima DQ-A4</name>
    <dbReference type="NCBI Taxonomy" id="2933933"/>
    <lineage>
        <taxon>Bacteria</taxon>
        <taxon>Bacillati</taxon>
        <taxon>Cyanobacteriota</taxon>
        <taxon>Cyanophyceae</taxon>
        <taxon>Leptolyngbyales</taxon>
        <taxon>Leptolyngbyaceae</taxon>
        <taxon>Leptolyngbya group</taxon>
        <taxon>Leptolyngbya</taxon>
    </lineage>
</organism>
<comment type="caution">
    <text evidence="3">The sequence shown here is derived from an EMBL/GenBank/DDBJ whole genome shotgun (WGS) entry which is preliminary data.</text>
</comment>
<name>A0ABV0KAL0_9CYAN</name>
<feature type="region of interest" description="Disordered" evidence="2">
    <location>
        <begin position="320"/>
        <end position="343"/>
    </location>
</feature>
<dbReference type="Proteomes" id="UP001482513">
    <property type="component" value="Unassembled WGS sequence"/>
</dbReference>
<sequence length="413" mass="45253">MVRPVESIRKDLNGLEGATATLAEEFSQIYATYLTVLGQTVRRQVVMATYHLCTQVYPEEFLALSVSDRGRLQQGMQTLGNKAQGWLQQLMEPDPSPAEPNLDRDDLNRLETALVALTKPSAGAVLTPADEVLEQSDQTEADETDSEVIAEPGEAAIEGTIAEDSGARDADAEHFGAEHSNENSVSEPAEASPPSSDDESSSDGEASAIDPKQLIQSVLMAAISSDIEDVFRDRPFTGDPMTPTLVAKHHLILEQRIRDVLQRVSKKANRLLRKSQVIPDLPESVLEVASDADMAVPKGRAVPNVLNVLVAMAGDVAAEFDRQQTERDEEEADGSDDEEEALESTMTHLAAVQLRLADLELGDVQTALWRSKLRTAVGRLRKLGKQYQRAERELAIAQAEQAWRAVWYDDSSR</sequence>
<proteinExistence type="predicted"/>
<keyword evidence="1" id="KW-0175">Coiled coil</keyword>
<gene>
    <name evidence="3" type="ORF">NC992_23270</name>
</gene>
<evidence type="ECO:0000313" key="4">
    <source>
        <dbReference type="Proteomes" id="UP001482513"/>
    </source>
</evidence>
<feature type="region of interest" description="Disordered" evidence="2">
    <location>
        <begin position="177"/>
        <end position="207"/>
    </location>
</feature>
<feature type="compositionally biased region" description="Acidic residues" evidence="2">
    <location>
        <begin position="134"/>
        <end position="148"/>
    </location>
</feature>
<evidence type="ECO:0000313" key="3">
    <source>
        <dbReference type="EMBL" id="MEP0949815.1"/>
    </source>
</evidence>
<feature type="coiled-coil region" evidence="1">
    <location>
        <begin position="373"/>
        <end position="400"/>
    </location>
</feature>
<keyword evidence="4" id="KW-1185">Reference proteome</keyword>
<evidence type="ECO:0000256" key="2">
    <source>
        <dbReference type="SAM" id="MobiDB-lite"/>
    </source>
</evidence>
<accession>A0ABV0KAL0</accession>